<keyword evidence="5" id="KW-1185">Reference proteome</keyword>
<gene>
    <name evidence="4" type="ORF">CPB84DRAFT_1665967</name>
</gene>
<evidence type="ECO:0000313" key="4">
    <source>
        <dbReference type="EMBL" id="KAF8909025.1"/>
    </source>
</evidence>
<feature type="non-terminal residue" evidence="4">
    <location>
        <position position="1"/>
    </location>
</feature>
<dbReference type="EMBL" id="JADNYJ010000010">
    <property type="protein sequence ID" value="KAF8909025.1"/>
    <property type="molecule type" value="Genomic_DNA"/>
</dbReference>
<dbReference type="GO" id="GO:0051259">
    <property type="term" value="P:protein complex oligomerization"/>
    <property type="evidence" value="ECO:0007669"/>
    <property type="project" value="InterPro"/>
</dbReference>
<dbReference type="GO" id="GO:0051087">
    <property type="term" value="F:protein-folding chaperone binding"/>
    <property type="evidence" value="ECO:0007669"/>
    <property type="project" value="InterPro"/>
</dbReference>
<keyword evidence="2" id="KW-0143">Chaperone</keyword>
<dbReference type="GO" id="GO:0044571">
    <property type="term" value="P:[2Fe-2S] cluster assembly"/>
    <property type="evidence" value="ECO:0007669"/>
    <property type="project" value="InterPro"/>
</dbReference>
<dbReference type="Gene3D" id="1.10.287.110">
    <property type="entry name" value="DnaJ domain"/>
    <property type="match status" value="1"/>
</dbReference>
<sequence>SRCPSCSRPLPADLPACTSCWSIRPLPPNVSHHQLFSLEEQPNPFLIHLPTLKQRFRQAQAACHPDAWATKSPKDQDLAHTLSSRLNEAYQCLLNPLSRAEYILERNGVHISEADQVEDMEFMVDIMEQREAIEEAGAEDPDRVQQIVEANDAKIETTIQDLTLLIEQHDWQQVKAAAIRLRYLQGIQRAAGKWMEEH</sequence>
<dbReference type="InterPro" id="IPR036869">
    <property type="entry name" value="J_dom_sf"/>
</dbReference>
<dbReference type="InterPro" id="IPR036386">
    <property type="entry name" value="HscB_C_sf"/>
</dbReference>
<dbReference type="GO" id="GO:0005739">
    <property type="term" value="C:mitochondrion"/>
    <property type="evidence" value="ECO:0007669"/>
    <property type="project" value="TreeGrafter"/>
</dbReference>
<proteinExistence type="inferred from homology"/>
<dbReference type="Gene3D" id="1.20.1280.20">
    <property type="entry name" value="HscB, C-terminal domain"/>
    <property type="match status" value="1"/>
</dbReference>
<dbReference type="NCBIfam" id="TIGR00714">
    <property type="entry name" value="hscB"/>
    <property type="match status" value="1"/>
</dbReference>
<name>A0A9P5NXW7_GYMJU</name>
<dbReference type="InterPro" id="IPR004640">
    <property type="entry name" value="HscB"/>
</dbReference>
<dbReference type="PANTHER" id="PTHR14021">
    <property type="entry name" value="IRON-SULFUR CLUSTER CO-CHAPERONE PROTEIN HSCB"/>
    <property type="match status" value="1"/>
</dbReference>
<feature type="domain" description="Co-chaperone HscB C-terminal oligomerisation" evidence="3">
    <location>
        <begin position="118"/>
        <end position="190"/>
    </location>
</feature>
<dbReference type="SUPFAM" id="SSF46565">
    <property type="entry name" value="Chaperone J-domain"/>
    <property type="match status" value="1"/>
</dbReference>
<accession>A0A9P5NXW7</accession>
<dbReference type="AlphaFoldDB" id="A0A9P5NXW7"/>
<comment type="similarity">
    <text evidence="1">Belongs to the HscB family.</text>
</comment>
<dbReference type="Proteomes" id="UP000724874">
    <property type="component" value="Unassembled WGS sequence"/>
</dbReference>
<organism evidence="4 5">
    <name type="scientific">Gymnopilus junonius</name>
    <name type="common">Spectacular rustgill mushroom</name>
    <name type="synonym">Gymnopilus spectabilis subsp. junonius</name>
    <dbReference type="NCBI Taxonomy" id="109634"/>
    <lineage>
        <taxon>Eukaryota</taxon>
        <taxon>Fungi</taxon>
        <taxon>Dikarya</taxon>
        <taxon>Basidiomycota</taxon>
        <taxon>Agaricomycotina</taxon>
        <taxon>Agaricomycetes</taxon>
        <taxon>Agaricomycetidae</taxon>
        <taxon>Agaricales</taxon>
        <taxon>Agaricineae</taxon>
        <taxon>Hymenogastraceae</taxon>
        <taxon>Gymnopilus</taxon>
    </lineage>
</organism>
<dbReference type="PANTHER" id="PTHR14021:SF15">
    <property type="entry name" value="IRON-SULFUR CLUSTER CO-CHAPERONE PROTEIN HSCB"/>
    <property type="match status" value="1"/>
</dbReference>
<feature type="non-terminal residue" evidence="4">
    <location>
        <position position="198"/>
    </location>
</feature>
<dbReference type="SUPFAM" id="SSF47144">
    <property type="entry name" value="HSC20 (HSCB), C-terminal oligomerisation domain"/>
    <property type="match status" value="1"/>
</dbReference>
<evidence type="ECO:0000256" key="2">
    <source>
        <dbReference type="ARBA" id="ARBA00023186"/>
    </source>
</evidence>
<evidence type="ECO:0000313" key="5">
    <source>
        <dbReference type="Proteomes" id="UP000724874"/>
    </source>
</evidence>
<dbReference type="OrthoDB" id="448954at2759"/>
<reference evidence="4" key="1">
    <citation type="submission" date="2020-11" db="EMBL/GenBank/DDBJ databases">
        <authorList>
            <consortium name="DOE Joint Genome Institute"/>
            <person name="Ahrendt S."/>
            <person name="Riley R."/>
            <person name="Andreopoulos W."/>
            <person name="LaButti K."/>
            <person name="Pangilinan J."/>
            <person name="Ruiz-duenas F.J."/>
            <person name="Barrasa J.M."/>
            <person name="Sanchez-Garcia M."/>
            <person name="Camarero S."/>
            <person name="Miyauchi S."/>
            <person name="Serrano A."/>
            <person name="Linde D."/>
            <person name="Babiker R."/>
            <person name="Drula E."/>
            <person name="Ayuso-Fernandez I."/>
            <person name="Pacheco R."/>
            <person name="Padilla G."/>
            <person name="Ferreira P."/>
            <person name="Barriuso J."/>
            <person name="Kellner H."/>
            <person name="Castanera R."/>
            <person name="Alfaro M."/>
            <person name="Ramirez L."/>
            <person name="Pisabarro A.G."/>
            <person name="Kuo A."/>
            <person name="Tritt A."/>
            <person name="Lipzen A."/>
            <person name="He G."/>
            <person name="Yan M."/>
            <person name="Ng V."/>
            <person name="Cullen D."/>
            <person name="Martin F."/>
            <person name="Rosso M.-N."/>
            <person name="Henrissat B."/>
            <person name="Hibbett D."/>
            <person name="Martinez A.T."/>
            <person name="Grigoriev I.V."/>
        </authorList>
    </citation>
    <scope>NUCLEOTIDE SEQUENCE</scope>
    <source>
        <strain evidence="4">AH 44721</strain>
    </source>
</reference>
<comment type="caution">
    <text evidence="4">The sequence shown here is derived from an EMBL/GenBank/DDBJ whole genome shotgun (WGS) entry which is preliminary data.</text>
</comment>
<evidence type="ECO:0000256" key="1">
    <source>
        <dbReference type="ARBA" id="ARBA00010476"/>
    </source>
</evidence>
<dbReference type="GO" id="GO:0001671">
    <property type="term" value="F:ATPase activator activity"/>
    <property type="evidence" value="ECO:0007669"/>
    <property type="project" value="InterPro"/>
</dbReference>
<dbReference type="Pfam" id="PF07743">
    <property type="entry name" value="HSCB_C"/>
    <property type="match status" value="1"/>
</dbReference>
<protein>
    <recommendedName>
        <fullName evidence="3">Co-chaperone HscB C-terminal oligomerisation domain-containing protein</fullName>
    </recommendedName>
</protein>
<dbReference type="InterPro" id="IPR009073">
    <property type="entry name" value="HscB_oligo_C"/>
</dbReference>
<evidence type="ECO:0000259" key="3">
    <source>
        <dbReference type="Pfam" id="PF07743"/>
    </source>
</evidence>